<gene>
    <name evidence="2" type="ORF">BGZ80_002027</name>
</gene>
<evidence type="ECO:0008006" key="4">
    <source>
        <dbReference type="Google" id="ProtNLM"/>
    </source>
</evidence>
<dbReference type="OrthoDB" id="2304714at2759"/>
<dbReference type="Proteomes" id="UP000703661">
    <property type="component" value="Unassembled WGS sequence"/>
</dbReference>
<evidence type="ECO:0000313" key="3">
    <source>
        <dbReference type="Proteomes" id="UP000703661"/>
    </source>
</evidence>
<keyword evidence="1" id="KW-0732">Signal</keyword>
<dbReference type="EMBL" id="JAAAID010000149">
    <property type="protein sequence ID" value="KAG0021620.1"/>
    <property type="molecule type" value="Genomic_DNA"/>
</dbReference>
<proteinExistence type="predicted"/>
<evidence type="ECO:0000256" key="1">
    <source>
        <dbReference type="SAM" id="SignalP"/>
    </source>
</evidence>
<reference evidence="2" key="1">
    <citation type="journal article" date="2020" name="Fungal Divers.">
        <title>Resolving the Mortierellaceae phylogeny through synthesis of multi-gene phylogenetics and phylogenomics.</title>
        <authorList>
            <person name="Vandepol N."/>
            <person name="Liber J."/>
            <person name="Desiro A."/>
            <person name="Na H."/>
            <person name="Kennedy M."/>
            <person name="Barry K."/>
            <person name="Grigoriev I.V."/>
            <person name="Miller A.N."/>
            <person name="O'Donnell K."/>
            <person name="Stajich J.E."/>
            <person name="Bonito G."/>
        </authorList>
    </citation>
    <scope>NUCLEOTIDE SEQUENCE</scope>
    <source>
        <strain evidence="2">NRRL 2769</strain>
    </source>
</reference>
<dbReference type="AlphaFoldDB" id="A0A9P6T379"/>
<comment type="caution">
    <text evidence="2">The sequence shown here is derived from an EMBL/GenBank/DDBJ whole genome shotgun (WGS) entry which is preliminary data.</text>
</comment>
<protein>
    <recommendedName>
        <fullName evidence="4">BYS1 domain protein</fullName>
    </recommendedName>
</protein>
<feature type="chain" id="PRO_5040149631" description="BYS1 domain protein" evidence="1">
    <location>
        <begin position="21"/>
        <end position="159"/>
    </location>
</feature>
<sequence>MVRFTQLLACVPALMLVAKAADTSFAYCIAVRQRPDHEAIGFKIWSHKGDNGEAYDTATPGQESILVASNNWAVTAIGLTTDYVEDLFIQNNKYSFEPTMRFRKICEYQLDGSHLSSAYYGCYSNGDSWCKDNQGKYVTLCNKKFNMGDDSWGCSSGKP</sequence>
<keyword evidence="3" id="KW-1185">Reference proteome</keyword>
<feature type="signal peptide" evidence="1">
    <location>
        <begin position="1"/>
        <end position="20"/>
    </location>
</feature>
<evidence type="ECO:0000313" key="2">
    <source>
        <dbReference type="EMBL" id="KAG0021620.1"/>
    </source>
</evidence>
<name>A0A9P6T379_9FUNG</name>
<organism evidence="2 3">
    <name type="scientific">Entomortierella chlamydospora</name>
    <dbReference type="NCBI Taxonomy" id="101097"/>
    <lineage>
        <taxon>Eukaryota</taxon>
        <taxon>Fungi</taxon>
        <taxon>Fungi incertae sedis</taxon>
        <taxon>Mucoromycota</taxon>
        <taxon>Mortierellomycotina</taxon>
        <taxon>Mortierellomycetes</taxon>
        <taxon>Mortierellales</taxon>
        <taxon>Mortierellaceae</taxon>
        <taxon>Entomortierella</taxon>
    </lineage>
</organism>
<accession>A0A9P6T379</accession>